<keyword evidence="10" id="KW-0804">Transcription</keyword>
<evidence type="ECO:0000256" key="4">
    <source>
        <dbReference type="ARBA" id="ARBA00004514"/>
    </source>
</evidence>
<dbReference type="GO" id="GO:0000422">
    <property type="term" value="P:autophagy of mitochondrion"/>
    <property type="evidence" value="ECO:0007669"/>
    <property type="project" value="TreeGrafter"/>
</dbReference>
<dbReference type="EMBL" id="HBUE01020815">
    <property type="protein sequence ID" value="CAG6452468.1"/>
    <property type="molecule type" value="Transcribed_RNA"/>
</dbReference>
<dbReference type="GO" id="GO:0034727">
    <property type="term" value="P:piecemeal microautophagy of the nucleus"/>
    <property type="evidence" value="ECO:0007669"/>
    <property type="project" value="TreeGrafter"/>
</dbReference>
<comment type="subcellular location">
    <subcellularLocation>
        <location evidence="4">Cytoplasm</location>
        <location evidence="4">Cytosol</location>
    </subcellularLocation>
    <subcellularLocation>
        <location evidence="3">Lysosome</location>
    </subcellularLocation>
    <subcellularLocation>
        <location evidence="1">Nucleus</location>
    </subcellularLocation>
    <subcellularLocation>
        <location evidence="2">Preautophagosomal structure</location>
    </subcellularLocation>
</comment>
<name>A0A8D8A8S9_CULPI</name>
<keyword evidence="5" id="KW-0963">Cytoplasm</keyword>
<keyword evidence="6" id="KW-0597">Phosphoprotein</keyword>
<comment type="function">
    <text evidence="14">Involved in autophagy. Regulates early events but also late events of autophagosome formation through direct interaction with Atg16L1. Required for the formation of the autophagosome-like double-membrane structure that surrounds the Salmonella-containing vacuole (SCV) during S.typhimurium infection and subsequent xenophagy. Involved in repair of DNA damage caused by ionizing radiation, which subsequently improves cell survival by decreasing apoptosis. Inhibits PTK2/FAK1 and PTK2B/PYK2 kinase activity, affecting their downstream signaling pathways. Plays a role as a modulator of TGF-beta-signaling by restricting substrate specificity of RNF111. Functions as a DNA-binding transcription factor. Is a potent regulator of the RB1 pathway through induction of RB1 expression. Plays a crucial role in muscular differentiation. Plays an indispensable role in fetal hematopoiesis and in the regulation of neuronal homeostasis.</text>
</comment>
<dbReference type="PANTHER" id="PTHR13222:SF1">
    <property type="entry name" value="RB1-INDUCIBLE COILED-COIL PROTEIN 1"/>
    <property type="match status" value="1"/>
</dbReference>
<dbReference type="GO" id="GO:0061723">
    <property type="term" value="P:glycophagy"/>
    <property type="evidence" value="ECO:0007669"/>
    <property type="project" value="TreeGrafter"/>
</dbReference>
<dbReference type="PANTHER" id="PTHR13222">
    <property type="entry name" value="RB1-INDUCIBLE COILED-COIL"/>
    <property type="match status" value="1"/>
</dbReference>
<dbReference type="SUPFAM" id="SSF54236">
    <property type="entry name" value="Ubiquitin-like"/>
    <property type="match status" value="1"/>
</dbReference>
<dbReference type="GO" id="GO:0008285">
    <property type="term" value="P:negative regulation of cell population proliferation"/>
    <property type="evidence" value="ECO:0007669"/>
    <property type="project" value="UniProtKB-ARBA"/>
</dbReference>
<evidence type="ECO:0000256" key="17">
    <source>
        <dbReference type="SAM" id="MobiDB-lite"/>
    </source>
</evidence>
<evidence type="ECO:0000256" key="12">
    <source>
        <dbReference type="ARBA" id="ARBA00023242"/>
    </source>
</evidence>
<sequence>MLYVFHVDTGRMLTFEMSKALEIVRSLKETIERHHGIPCASIVLLVSGGEVLQDTQRVCNYSAGTDTNPIYMFSKSVLDARNQPAPWPSIETGEWAGFFGTLQKASFGGSIGRKPNCRTQNGRKYRSAEN</sequence>
<reference evidence="18" key="1">
    <citation type="submission" date="2021-05" db="EMBL/GenBank/DDBJ databases">
        <authorList>
            <person name="Alioto T."/>
            <person name="Alioto T."/>
            <person name="Gomez Garrido J."/>
        </authorList>
    </citation>
    <scope>NUCLEOTIDE SEQUENCE</scope>
</reference>
<evidence type="ECO:0000256" key="11">
    <source>
        <dbReference type="ARBA" id="ARBA00023228"/>
    </source>
</evidence>
<evidence type="ECO:0000256" key="9">
    <source>
        <dbReference type="ARBA" id="ARBA00023054"/>
    </source>
</evidence>
<evidence type="ECO:0000256" key="15">
    <source>
        <dbReference type="ARBA" id="ARBA00069790"/>
    </source>
</evidence>
<evidence type="ECO:0000256" key="16">
    <source>
        <dbReference type="ARBA" id="ARBA00080154"/>
    </source>
</evidence>
<keyword evidence="11" id="KW-0458">Lysosome</keyword>
<dbReference type="GO" id="GO:0005634">
    <property type="term" value="C:nucleus"/>
    <property type="evidence" value="ECO:0007669"/>
    <property type="project" value="UniProtKB-SubCell"/>
</dbReference>
<evidence type="ECO:0000256" key="2">
    <source>
        <dbReference type="ARBA" id="ARBA00004329"/>
    </source>
</evidence>
<organism evidence="18">
    <name type="scientific">Culex pipiens</name>
    <name type="common">House mosquito</name>
    <dbReference type="NCBI Taxonomy" id="7175"/>
    <lineage>
        <taxon>Eukaryota</taxon>
        <taxon>Metazoa</taxon>
        <taxon>Ecdysozoa</taxon>
        <taxon>Arthropoda</taxon>
        <taxon>Hexapoda</taxon>
        <taxon>Insecta</taxon>
        <taxon>Pterygota</taxon>
        <taxon>Neoptera</taxon>
        <taxon>Endopterygota</taxon>
        <taxon>Diptera</taxon>
        <taxon>Nematocera</taxon>
        <taxon>Culicoidea</taxon>
        <taxon>Culicidae</taxon>
        <taxon>Culicinae</taxon>
        <taxon>Culicini</taxon>
        <taxon>Culex</taxon>
        <taxon>Culex</taxon>
    </lineage>
</organism>
<dbReference type="EMBL" id="HBUE01020820">
    <property type="protein sequence ID" value="CAG6452473.1"/>
    <property type="molecule type" value="Transcribed_RNA"/>
</dbReference>
<protein>
    <recommendedName>
        <fullName evidence="15">RB1-inducible coiled-coil protein 1</fullName>
    </recommendedName>
    <alternativeName>
        <fullName evidence="16">FAK family kinase-interacting protein of 200 kDa</fullName>
    </alternativeName>
</protein>
<keyword evidence="13" id="KW-0131">Cell cycle</keyword>
<dbReference type="AlphaFoldDB" id="A0A8D8A8S9"/>
<dbReference type="EMBL" id="HBUE01020821">
    <property type="protein sequence ID" value="CAG6452474.1"/>
    <property type="molecule type" value="Transcribed_RNA"/>
</dbReference>
<evidence type="ECO:0000256" key="13">
    <source>
        <dbReference type="ARBA" id="ARBA00023306"/>
    </source>
</evidence>
<keyword evidence="12" id="KW-0539">Nucleus</keyword>
<feature type="region of interest" description="Disordered" evidence="17">
    <location>
        <begin position="110"/>
        <end position="130"/>
    </location>
</feature>
<evidence type="ECO:0000256" key="3">
    <source>
        <dbReference type="ARBA" id="ARBA00004371"/>
    </source>
</evidence>
<dbReference type="GO" id="GO:0005764">
    <property type="term" value="C:lysosome"/>
    <property type="evidence" value="ECO:0007669"/>
    <property type="project" value="UniProtKB-SubCell"/>
</dbReference>
<evidence type="ECO:0000256" key="10">
    <source>
        <dbReference type="ARBA" id="ARBA00023163"/>
    </source>
</evidence>
<dbReference type="FunFam" id="3.10.20.90:FF:000049">
    <property type="entry name" value="RB1-inducible coiled-coil protein 1 isoform X1"/>
    <property type="match status" value="1"/>
</dbReference>
<dbReference type="GO" id="GO:0000045">
    <property type="term" value="P:autophagosome assembly"/>
    <property type="evidence" value="ECO:0007669"/>
    <property type="project" value="InterPro"/>
</dbReference>
<dbReference type="Gene3D" id="3.10.20.90">
    <property type="entry name" value="Phosphatidylinositol 3-kinase Catalytic Subunit, Chain A, domain 1"/>
    <property type="match status" value="1"/>
</dbReference>
<dbReference type="GO" id="GO:0031090">
    <property type="term" value="C:organelle membrane"/>
    <property type="evidence" value="ECO:0007669"/>
    <property type="project" value="UniProtKB-ARBA"/>
</dbReference>
<keyword evidence="7" id="KW-0072">Autophagy</keyword>
<evidence type="ECO:0000256" key="8">
    <source>
        <dbReference type="ARBA" id="ARBA00023015"/>
    </source>
</evidence>
<dbReference type="GO" id="GO:0034045">
    <property type="term" value="C:phagophore assembly site membrane"/>
    <property type="evidence" value="ECO:0007669"/>
    <property type="project" value="TreeGrafter"/>
</dbReference>
<accession>A0A8D8A8S9</accession>
<evidence type="ECO:0000256" key="5">
    <source>
        <dbReference type="ARBA" id="ARBA00022490"/>
    </source>
</evidence>
<dbReference type="GO" id="GO:1990316">
    <property type="term" value="C:Atg1/ULK1 kinase complex"/>
    <property type="evidence" value="ECO:0007669"/>
    <property type="project" value="TreeGrafter"/>
</dbReference>
<dbReference type="GO" id="GO:0060090">
    <property type="term" value="F:molecular adaptor activity"/>
    <property type="evidence" value="ECO:0007669"/>
    <property type="project" value="TreeGrafter"/>
</dbReference>
<dbReference type="InterPro" id="IPR040040">
    <property type="entry name" value="ATG11"/>
</dbReference>
<keyword evidence="8" id="KW-0805">Transcription regulation</keyword>
<dbReference type="CDD" id="cd17060">
    <property type="entry name" value="Ubl_RB1CC1"/>
    <property type="match status" value="1"/>
</dbReference>
<dbReference type="GO" id="GO:0034517">
    <property type="term" value="P:ribophagy"/>
    <property type="evidence" value="ECO:0007669"/>
    <property type="project" value="TreeGrafter"/>
</dbReference>
<evidence type="ECO:0000256" key="1">
    <source>
        <dbReference type="ARBA" id="ARBA00004123"/>
    </source>
</evidence>
<dbReference type="GO" id="GO:0005829">
    <property type="term" value="C:cytosol"/>
    <property type="evidence" value="ECO:0007669"/>
    <property type="project" value="UniProtKB-SubCell"/>
</dbReference>
<keyword evidence="9" id="KW-0175">Coiled coil</keyword>
<evidence type="ECO:0000256" key="14">
    <source>
        <dbReference type="ARBA" id="ARBA00053494"/>
    </source>
</evidence>
<proteinExistence type="predicted"/>
<evidence type="ECO:0000313" key="18">
    <source>
        <dbReference type="EMBL" id="CAG6452468.1"/>
    </source>
</evidence>
<evidence type="ECO:0000256" key="6">
    <source>
        <dbReference type="ARBA" id="ARBA00022553"/>
    </source>
</evidence>
<dbReference type="GO" id="GO:0061709">
    <property type="term" value="P:reticulophagy"/>
    <property type="evidence" value="ECO:0007669"/>
    <property type="project" value="TreeGrafter"/>
</dbReference>
<evidence type="ECO:0000256" key="7">
    <source>
        <dbReference type="ARBA" id="ARBA00023006"/>
    </source>
</evidence>
<dbReference type="GO" id="GO:0019901">
    <property type="term" value="F:protein kinase binding"/>
    <property type="evidence" value="ECO:0007669"/>
    <property type="project" value="UniProtKB-ARBA"/>
</dbReference>
<feature type="compositionally biased region" description="Basic residues" evidence="17">
    <location>
        <begin position="121"/>
        <end position="130"/>
    </location>
</feature>
<dbReference type="InterPro" id="IPR029071">
    <property type="entry name" value="Ubiquitin-like_domsf"/>
</dbReference>